<name>A0A3D4S5G0_9ENTE</name>
<dbReference type="SUPFAM" id="SSF54001">
    <property type="entry name" value="Cysteine proteinases"/>
    <property type="match status" value="1"/>
</dbReference>
<keyword evidence="1 4" id="KW-0645">Protease</keyword>
<proteinExistence type="inferred from homology"/>
<reference evidence="6 7" key="1">
    <citation type="journal article" date="2018" name="Nat. Biotechnol.">
        <title>A standardized bacterial taxonomy based on genome phylogeny substantially revises the tree of life.</title>
        <authorList>
            <person name="Parks D.H."/>
            <person name="Chuvochina M."/>
            <person name="Waite D.W."/>
            <person name="Rinke C."/>
            <person name="Skarshewski A."/>
            <person name="Chaumeil P.A."/>
            <person name="Hugenholtz P."/>
        </authorList>
    </citation>
    <scope>NUCLEOTIDE SEQUENCE [LARGE SCALE GENOMIC DNA]</scope>
    <source>
        <strain evidence="6">UBA11306</strain>
    </source>
</reference>
<dbReference type="STRING" id="1121105.GCA_000421665_01389"/>
<evidence type="ECO:0000256" key="2">
    <source>
        <dbReference type="ARBA" id="ARBA00022801"/>
    </source>
</evidence>
<feature type="active site" evidence="5">
    <location>
        <position position="361"/>
    </location>
</feature>
<accession>A0A3D4S5G0</accession>
<dbReference type="PIRSF" id="PIRSF005700">
    <property type="entry name" value="PepC"/>
    <property type="match status" value="1"/>
</dbReference>
<dbReference type="InterPro" id="IPR004134">
    <property type="entry name" value="Peptidase_C1B"/>
</dbReference>
<dbReference type="GO" id="GO:0070005">
    <property type="term" value="F:cysteine-type aminopeptidase activity"/>
    <property type="evidence" value="ECO:0007669"/>
    <property type="project" value="InterPro"/>
</dbReference>
<evidence type="ECO:0000256" key="3">
    <source>
        <dbReference type="ARBA" id="ARBA00022807"/>
    </source>
</evidence>
<dbReference type="Pfam" id="PF03051">
    <property type="entry name" value="Peptidase_C1_2"/>
    <property type="match status" value="1"/>
</dbReference>
<dbReference type="CDD" id="cd00585">
    <property type="entry name" value="Peptidase_C1B"/>
    <property type="match status" value="1"/>
</dbReference>
<dbReference type="InterPro" id="IPR000169">
    <property type="entry name" value="Pept_cys_AS"/>
</dbReference>
<keyword evidence="3 4" id="KW-0788">Thiol protease</keyword>
<keyword evidence="2 4" id="KW-0378">Hydrolase</keyword>
<dbReference type="PANTHER" id="PTHR10363">
    <property type="entry name" value="BLEOMYCIN HYDROLASE"/>
    <property type="match status" value="1"/>
</dbReference>
<dbReference type="GO" id="GO:0043418">
    <property type="term" value="P:homocysteine catabolic process"/>
    <property type="evidence" value="ECO:0007669"/>
    <property type="project" value="TreeGrafter"/>
</dbReference>
<evidence type="ECO:0000256" key="5">
    <source>
        <dbReference type="PIRSR" id="PIRSR005700-1"/>
    </source>
</evidence>
<keyword evidence="4 6" id="KW-0031">Aminopeptidase</keyword>
<evidence type="ECO:0000313" key="6">
    <source>
        <dbReference type="EMBL" id="HCS94075.1"/>
    </source>
</evidence>
<dbReference type="EMBL" id="DQHO01000032">
    <property type="protein sequence ID" value="HCS94075.1"/>
    <property type="molecule type" value="Genomic_DNA"/>
</dbReference>
<feature type="active site" evidence="5">
    <location>
        <position position="383"/>
    </location>
</feature>
<dbReference type="InterPro" id="IPR038765">
    <property type="entry name" value="Papain-like_cys_pep_sf"/>
</dbReference>
<evidence type="ECO:0000256" key="4">
    <source>
        <dbReference type="PIRNR" id="PIRNR005700"/>
    </source>
</evidence>
<protein>
    <recommendedName>
        <fullName evidence="4">Aminopeptidase</fullName>
    </recommendedName>
</protein>
<dbReference type="PROSITE" id="PS00139">
    <property type="entry name" value="THIOL_PROTEASE_CYS"/>
    <property type="match status" value="1"/>
</dbReference>
<feature type="active site" evidence="5">
    <location>
        <position position="69"/>
    </location>
</feature>
<sequence length="443" mass="50367">MNNIDKSVLDSYKSRYLSDKTNLAVAGAIAKVGFQDASVNNDILRKHDFVFSNETKRGLITNQKASGRCWMFSALNTARVDTMAALNVDTFEFSQNYTLFWDKLEKSNYFLDSIIATKDEEQGSRVIMHLLSDPVQDGGQWDMFSGILKKYGAVPKSAMPETFHSSNTRLLNNLLTKKLREYARDIRDSKETSVDALKALKEDRLYRIYNILTKALGEVPETFTYEYRDKDNNFHRISNITPVDFFNKYVGWDLDSKVSLINAPTSDKPYGKSYTVKYLGTIKEAKPIQYINVPIEALKAAAINAIKDGHPVWFGCDVGQFSLRDAGIMDLDAFNYDLTIGEDFSLNKAERLDYGESMLTHAMVFVGVDLDDDGNPIKWKVENSWGDKSGDKGIFSMSDAWFDQYNYQIMVDKKYVDAKWLKALDEPVVELEPWDPMGALAVY</sequence>
<comment type="caution">
    <text evidence="6">The sequence shown here is derived from an EMBL/GenBank/DDBJ whole genome shotgun (WGS) entry which is preliminary data.</text>
</comment>
<organism evidence="6 7">
    <name type="scientific">Bavariicoccus seileri</name>
    <dbReference type="NCBI Taxonomy" id="549685"/>
    <lineage>
        <taxon>Bacteria</taxon>
        <taxon>Bacillati</taxon>
        <taxon>Bacillota</taxon>
        <taxon>Bacilli</taxon>
        <taxon>Lactobacillales</taxon>
        <taxon>Enterococcaceae</taxon>
        <taxon>Bavariicoccus</taxon>
    </lineage>
</organism>
<gene>
    <name evidence="6" type="ORF">DIW15_05150</name>
</gene>
<dbReference type="AlphaFoldDB" id="A0A3D4S5G0"/>
<evidence type="ECO:0000256" key="1">
    <source>
        <dbReference type="ARBA" id="ARBA00022670"/>
    </source>
</evidence>
<dbReference type="GO" id="GO:0006508">
    <property type="term" value="P:proteolysis"/>
    <property type="evidence" value="ECO:0007669"/>
    <property type="project" value="UniProtKB-KW"/>
</dbReference>
<comment type="similarity">
    <text evidence="4">Belongs to the peptidase C1 family.</text>
</comment>
<dbReference type="Gene3D" id="3.90.70.10">
    <property type="entry name" value="Cysteine proteinases"/>
    <property type="match status" value="1"/>
</dbReference>
<dbReference type="PANTHER" id="PTHR10363:SF2">
    <property type="entry name" value="BLEOMYCIN HYDROLASE"/>
    <property type="match status" value="1"/>
</dbReference>
<evidence type="ECO:0000313" key="7">
    <source>
        <dbReference type="Proteomes" id="UP000262195"/>
    </source>
</evidence>
<dbReference type="GO" id="GO:0009636">
    <property type="term" value="P:response to toxic substance"/>
    <property type="evidence" value="ECO:0007669"/>
    <property type="project" value="TreeGrafter"/>
</dbReference>
<dbReference type="Proteomes" id="UP000262195">
    <property type="component" value="Unassembled WGS sequence"/>
</dbReference>
<dbReference type="GO" id="GO:0005737">
    <property type="term" value="C:cytoplasm"/>
    <property type="evidence" value="ECO:0007669"/>
    <property type="project" value="TreeGrafter"/>
</dbReference>